<sequence length="509" mass="57004">MREAIRFTLIIALIVGLIICTILWPVWGFSIFGILLFAIGLYDIFQKEHTILRNFPLLGHMRYMLELISPEIHQYFIENDTDGKPIDRNHRSYIYQRAKLQKETHPFGTQLNVEAENFKWMQHSIYPTKVKTEYPRVIVGGPDCRQLYSASLFNISAMSYGALSKNAIEALNKGAKAGNFFHDTGEGAISDYHRFGGDLVWEIGTGYFGCRTKDGDFDPHQFEEKANWAEVKMIEIKISQGAKPGHGGVLPASKNNKEIAEIRGVEPHTDVLSPPGHTAFTDAEGLLKFVQQLRDLSNAKPVGFKLSIGSKDEFIEICEKMIETGIKPDFITVDGAEGGTGAAPIDFSNYVGMPWENALIFVVDILNGFDLKKDIKVLTATKIFTAFDIFKALCIGADICNSARGMMLALGCIQAMRCDTNKCPTGVATNNNRLMNGLVVEDKWKRVKNYQQQTLDDFLELFAAAGCNDLLELNRKMINKKINDEIKSYSVFYPNVATGAYLKEEYVAP</sequence>
<dbReference type="STRING" id="1334022.SAMN04487907_102242"/>
<feature type="transmembrane region" description="Helical" evidence="3">
    <location>
        <begin position="7"/>
        <end position="24"/>
    </location>
</feature>
<dbReference type="RefSeq" id="WP_092541137.1">
    <property type="nucleotide sequence ID" value="NZ_FOKV01000002.1"/>
</dbReference>
<dbReference type="CDD" id="cd02808">
    <property type="entry name" value="GltS_FMN"/>
    <property type="match status" value="1"/>
</dbReference>
<gene>
    <name evidence="5" type="ORF">SAMN04487907_102242</name>
</gene>
<dbReference type="InterPro" id="IPR024188">
    <property type="entry name" value="GltB"/>
</dbReference>
<name>A0A1I1GEA2_9FLAO</name>
<dbReference type="Proteomes" id="UP000199438">
    <property type="component" value="Unassembled WGS sequence"/>
</dbReference>
<evidence type="ECO:0000259" key="4">
    <source>
        <dbReference type="Pfam" id="PF01645"/>
    </source>
</evidence>
<dbReference type="PANTHER" id="PTHR43819:SF1">
    <property type="entry name" value="ARCHAEAL-TYPE GLUTAMATE SYNTHASE [NADPH]"/>
    <property type="match status" value="1"/>
</dbReference>
<dbReference type="Gene3D" id="3.20.20.70">
    <property type="entry name" value="Aldolase class I"/>
    <property type="match status" value="1"/>
</dbReference>
<keyword evidence="3" id="KW-0472">Membrane</keyword>
<evidence type="ECO:0000256" key="2">
    <source>
        <dbReference type="PIRNR" id="PIRNR006429"/>
    </source>
</evidence>
<reference evidence="6" key="1">
    <citation type="submission" date="2016-10" db="EMBL/GenBank/DDBJ databases">
        <authorList>
            <person name="Varghese N."/>
            <person name="Submissions S."/>
        </authorList>
    </citation>
    <scope>NUCLEOTIDE SEQUENCE [LARGE SCALE GENOMIC DNA]</scope>
    <source>
        <strain evidence="6">DSM 24499</strain>
    </source>
</reference>
<feature type="domain" description="Glutamate synthase" evidence="4">
    <location>
        <begin position="149"/>
        <end position="468"/>
    </location>
</feature>
<keyword evidence="6" id="KW-1185">Reference proteome</keyword>
<dbReference type="GO" id="GO:0006537">
    <property type="term" value="P:glutamate biosynthetic process"/>
    <property type="evidence" value="ECO:0007669"/>
    <property type="project" value="InterPro"/>
</dbReference>
<dbReference type="InterPro" id="IPR013785">
    <property type="entry name" value="Aldolase_TIM"/>
</dbReference>
<organism evidence="5 6">
    <name type="scientific">Zunongwangia mangrovi</name>
    <dbReference type="NCBI Taxonomy" id="1334022"/>
    <lineage>
        <taxon>Bacteria</taxon>
        <taxon>Pseudomonadati</taxon>
        <taxon>Bacteroidota</taxon>
        <taxon>Flavobacteriia</taxon>
        <taxon>Flavobacteriales</taxon>
        <taxon>Flavobacteriaceae</taxon>
        <taxon>Zunongwangia</taxon>
    </lineage>
</organism>
<accession>A0A1I1GEA2</accession>
<keyword evidence="3" id="KW-0812">Transmembrane</keyword>
<dbReference type="GO" id="GO:0015930">
    <property type="term" value="F:glutamate synthase activity"/>
    <property type="evidence" value="ECO:0007669"/>
    <property type="project" value="InterPro"/>
</dbReference>
<evidence type="ECO:0000313" key="6">
    <source>
        <dbReference type="Proteomes" id="UP000199438"/>
    </source>
</evidence>
<dbReference type="OrthoDB" id="9758182at2"/>
<proteinExistence type="inferred from homology"/>
<evidence type="ECO:0000313" key="5">
    <source>
        <dbReference type="EMBL" id="SFC10059.1"/>
    </source>
</evidence>
<dbReference type="EMBL" id="FOKV01000002">
    <property type="protein sequence ID" value="SFC10059.1"/>
    <property type="molecule type" value="Genomic_DNA"/>
</dbReference>
<evidence type="ECO:0000256" key="3">
    <source>
        <dbReference type="SAM" id="Phobius"/>
    </source>
</evidence>
<keyword evidence="3" id="KW-1133">Transmembrane helix</keyword>
<dbReference type="InterPro" id="IPR002932">
    <property type="entry name" value="Glu_synthdom"/>
</dbReference>
<dbReference type="SUPFAM" id="SSF51395">
    <property type="entry name" value="FMN-linked oxidoreductases"/>
    <property type="match status" value="1"/>
</dbReference>
<comment type="similarity">
    <text evidence="1 2">Belongs to the glutamate synthase family.</text>
</comment>
<evidence type="ECO:0000256" key="1">
    <source>
        <dbReference type="ARBA" id="ARBA00009716"/>
    </source>
</evidence>
<dbReference type="Pfam" id="PF01645">
    <property type="entry name" value="Glu_synthase"/>
    <property type="match status" value="1"/>
</dbReference>
<protein>
    <submittedName>
        <fullName evidence="5">Glutamate synthase domain-containing protein 2</fullName>
    </submittedName>
</protein>
<dbReference type="PANTHER" id="PTHR43819">
    <property type="entry name" value="ARCHAEAL-TYPE GLUTAMATE SYNTHASE [NADPH]"/>
    <property type="match status" value="1"/>
</dbReference>
<dbReference type="AlphaFoldDB" id="A0A1I1GEA2"/>
<dbReference type="PIRSF" id="PIRSF006429">
    <property type="entry name" value="GOGAT_lg_2"/>
    <property type="match status" value="1"/>
</dbReference>